<keyword evidence="1" id="KW-0812">Transmembrane</keyword>
<comment type="caution">
    <text evidence="2">The sequence shown here is derived from an EMBL/GenBank/DDBJ whole genome shotgun (WGS) entry which is preliminary data.</text>
</comment>
<keyword evidence="3" id="KW-1185">Reference proteome</keyword>
<sequence>MDYPPGDCQSMESMTADVEGVEEEELNWKFALEEMDVTLNKTLFPRSRSCLSSGAIETFEHAYRTVAAIAFDVTPDYATAVALIKHDDNDNSNDGSVFVQGYAFAAIALSIRYAVFRPFVAVVVVALVSYYKL</sequence>
<accession>A0A9P6EZS7</accession>
<dbReference type="EMBL" id="JAAAXW010000284">
    <property type="protein sequence ID" value="KAF9538791.1"/>
    <property type="molecule type" value="Genomic_DNA"/>
</dbReference>
<dbReference type="AlphaFoldDB" id="A0A9P6EZS7"/>
<organism evidence="2 3">
    <name type="scientific">Mortierella hygrophila</name>
    <dbReference type="NCBI Taxonomy" id="979708"/>
    <lineage>
        <taxon>Eukaryota</taxon>
        <taxon>Fungi</taxon>
        <taxon>Fungi incertae sedis</taxon>
        <taxon>Mucoromycota</taxon>
        <taxon>Mortierellomycotina</taxon>
        <taxon>Mortierellomycetes</taxon>
        <taxon>Mortierellales</taxon>
        <taxon>Mortierellaceae</taxon>
        <taxon>Mortierella</taxon>
    </lineage>
</organism>
<keyword evidence="1" id="KW-1133">Transmembrane helix</keyword>
<dbReference type="Proteomes" id="UP000723463">
    <property type="component" value="Unassembled WGS sequence"/>
</dbReference>
<reference evidence="2" key="1">
    <citation type="journal article" date="2020" name="Fungal Divers.">
        <title>Resolving the Mortierellaceae phylogeny through synthesis of multi-gene phylogenetics and phylogenomics.</title>
        <authorList>
            <person name="Vandepol N."/>
            <person name="Liber J."/>
            <person name="Desiro A."/>
            <person name="Na H."/>
            <person name="Kennedy M."/>
            <person name="Barry K."/>
            <person name="Grigoriev I.V."/>
            <person name="Miller A.N."/>
            <person name="O'Donnell K."/>
            <person name="Stajich J.E."/>
            <person name="Bonito G."/>
        </authorList>
    </citation>
    <scope>NUCLEOTIDE SEQUENCE</scope>
    <source>
        <strain evidence="2">NRRL 2591</strain>
    </source>
</reference>
<protein>
    <submittedName>
        <fullName evidence="2">Uncharacterized protein</fullName>
    </submittedName>
</protein>
<evidence type="ECO:0000313" key="2">
    <source>
        <dbReference type="EMBL" id="KAF9538791.1"/>
    </source>
</evidence>
<name>A0A9P6EZS7_9FUNG</name>
<keyword evidence="1" id="KW-0472">Membrane</keyword>
<proteinExistence type="predicted"/>
<gene>
    <name evidence="2" type="ORF">EC957_006213</name>
</gene>
<evidence type="ECO:0000313" key="3">
    <source>
        <dbReference type="Proteomes" id="UP000723463"/>
    </source>
</evidence>
<evidence type="ECO:0000256" key="1">
    <source>
        <dbReference type="SAM" id="Phobius"/>
    </source>
</evidence>
<feature type="transmembrane region" description="Helical" evidence="1">
    <location>
        <begin position="114"/>
        <end position="131"/>
    </location>
</feature>